<dbReference type="Proteomes" id="UP001055439">
    <property type="component" value="Chromosome 7"/>
</dbReference>
<protein>
    <submittedName>
        <fullName evidence="2">Uncharacterized protein</fullName>
    </submittedName>
</protein>
<feature type="region of interest" description="Disordered" evidence="1">
    <location>
        <begin position="93"/>
        <end position="163"/>
    </location>
</feature>
<sequence>EPLRLHALRRSWALLGLRRALLRLRRLRRGVHHGVRDQEPRQGHPTRPRRCDVHHHPLLLPPGAHPLPHAALLADRPQRALLGRVRGRRYGLGQVHRRLRRTQRHDDRPAGVGRRPSSVPHPHRSHSHGAAMVRSSPRLHRHPHQRHRRHARSHSHHRPLYGAQHPLQSPLHLDALHLHAGGGGSPRPAILRQRRILRGRAEQADSLHRAHPGLLGGGCRVLGGGRRRVGGVRGGDTRMVPLDGIPVAGGATGEEAEAVGGAAGAVVAVGVHRHQYLPAGLDRRAVVYEVWHMDGAAARLLFLFGAARII</sequence>
<reference evidence="2" key="1">
    <citation type="submission" date="2022-05" db="EMBL/GenBank/DDBJ databases">
        <title>The Musa troglodytarum L. genome provides insights into the mechanism of non-climacteric behaviour and enrichment of carotenoids.</title>
        <authorList>
            <person name="Wang J."/>
        </authorList>
    </citation>
    <scope>NUCLEOTIDE SEQUENCE</scope>
    <source>
        <tissue evidence="2">Leaf</tissue>
    </source>
</reference>
<name>A0A9E7GR58_9LILI</name>
<accession>A0A9E7GR58</accession>
<feature type="compositionally biased region" description="Basic residues" evidence="1">
    <location>
        <begin position="93"/>
        <end position="103"/>
    </location>
</feature>
<keyword evidence="3" id="KW-1185">Reference proteome</keyword>
<dbReference type="EMBL" id="CP097509">
    <property type="protein sequence ID" value="URE20309.1"/>
    <property type="molecule type" value="Genomic_DNA"/>
</dbReference>
<evidence type="ECO:0000256" key="1">
    <source>
        <dbReference type="SAM" id="MobiDB-lite"/>
    </source>
</evidence>
<proteinExistence type="predicted"/>
<gene>
    <name evidence="2" type="ORF">MUK42_10938</name>
</gene>
<evidence type="ECO:0000313" key="3">
    <source>
        <dbReference type="Proteomes" id="UP001055439"/>
    </source>
</evidence>
<feature type="compositionally biased region" description="Basic residues" evidence="1">
    <location>
        <begin position="137"/>
        <end position="159"/>
    </location>
</feature>
<feature type="non-terminal residue" evidence="2">
    <location>
        <position position="1"/>
    </location>
</feature>
<evidence type="ECO:0000313" key="2">
    <source>
        <dbReference type="EMBL" id="URE20309.1"/>
    </source>
</evidence>
<dbReference type="AlphaFoldDB" id="A0A9E7GR58"/>
<organism evidence="2 3">
    <name type="scientific">Musa troglodytarum</name>
    <name type="common">fe'i banana</name>
    <dbReference type="NCBI Taxonomy" id="320322"/>
    <lineage>
        <taxon>Eukaryota</taxon>
        <taxon>Viridiplantae</taxon>
        <taxon>Streptophyta</taxon>
        <taxon>Embryophyta</taxon>
        <taxon>Tracheophyta</taxon>
        <taxon>Spermatophyta</taxon>
        <taxon>Magnoliopsida</taxon>
        <taxon>Liliopsida</taxon>
        <taxon>Zingiberales</taxon>
        <taxon>Musaceae</taxon>
        <taxon>Musa</taxon>
    </lineage>
</organism>